<dbReference type="PANTHER" id="PTHR31302">
    <property type="entry name" value="TRANSMEMBRANE PROTEIN WITH METALLOPHOSPHOESTERASE DOMAIN-RELATED"/>
    <property type="match status" value="1"/>
</dbReference>
<sequence length="307" mass="33526">MRKAGYFLLALLCGVIIYGSVVEPRYRLHEKPVEAELPGLPRGWDGRQIALLADFQIGMWAGNTGVIRDAVDRAIRDSVSLALIAGDFVYKPDSSRVRRAVDIIRPLVDAGIPTVAVLGNHDYSLAHNTPKRIDQYAAYLEARLEGIGATVLQNEATPVTAGDDSLWVVGVGSVWAELADVDMAMESLPEGAPRIWLMHNAEAFREIPAEQAHLAFAGHTHGGQVRLIPGRQNSWLDIVRKGEIIGHGWAADSLGAAPNRIYINRGIGFSTIPMRINCRPELTKITLRRSDDVVPTRGPDESDLMGS</sequence>
<dbReference type="GO" id="GO:0016020">
    <property type="term" value="C:membrane"/>
    <property type="evidence" value="ECO:0007669"/>
    <property type="project" value="GOC"/>
</dbReference>
<dbReference type="Proteomes" id="UP000220102">
    <property type="component" value="Unassembled WGS sequence"/>
</dbReference>
<feature type="domain" description="Calcineurin-like phosphoesterase" evidence="3">
    <location>
        <begin position="49"/>
        <end position="221"/>
    </location>
</feature>
<dbReference type="InterPro" id="IPR029052">
    <property type="entry name" value="Metallo-depent_PP-like"/>
</dbReference>
<dbReference type="EMBL" id="PDEQ01000010">
    <property type="protein sequence ID" value="PEN11324.1"/>
    <property type="molecule type" value="Genomic_DNA"/>
</dbReference>
<evidence type="ECO:0000313" key="4">
    <source>
        <dbReference type="EMBL" id="PEN11324.1"/>
    </source>
</evidence>
<dbReference type="RefSeq" id="WP_098078482.1">
    <property type="nucleotide sequence ID" value="NZ_PDEQ01000010.1"/>
</dbReference>
<dbReference type="GO" id="GO:0046872">
    <property type="term" value="F:metal ion binding"/>
    <property type="evidence" value="ECO:0007669"/>
    <property type="project" value="UniProtKB-KW"/>
</dbReference>
<dbReference type="GO" id="GO:0008758">
    <property type="term" value="F:UDP-2,3-diacylglucosamine hydrolase activity"/>
    <property type="evidence" value="ECO:0007669"/>
    <property type="project" value="TreeGrafter"/>
</dbReference>
<keyword evidence="1" id="KW-0479">Metal-binding</keyword>
<dbReference type="InterPro" id="IPR051158">
    <property type="entry name" value="Metallophosphoesterase_sf"/>
</dbReference>
<evidence type="ECO:0000256" key="2">
    <source>
        <dbReference type="ARBA" id="ARBA00022801"/>
    </source>
</evidence>
<keyword evidence="5" id="KW-1185">Reference proteome</keyword>
<dbReference type="InterPro" id="IPR004843">
    <property type="entry name" value="Calcineurin-like_PHP"/>
</dbReference>
<dbReference type="PANTHER" id="PTHR31302:SF31">
    <property type="entry name" value="PHOSPHODIESTERASE YAEI"/>
    <property type="match status" value="1"/>
</dbReference>
<keyword evidence="2" id="KW-0378">Hydrolase</keyword>
<name>A0A2A8CU96_9BACT</name>
<dbReference type="Pfam" id="PF00149">
    <property type="entry name" value="Metallophos"/>
    <property type="match status" value="1"/>
</dbReference>
<dbReference type="AlphaFoldDB" id="A0A2A8CU96"/>
<accession>A0A2A8CU96</accession>
<evidence type="ECO:0000313" key="5">
    <source>
        <dbReference type="Proteomes" id="UP000220102"/>
    </source>
</evidence>
<evidence type="ECO:0000259" key="3">
    <source>
        <dbReference type="Pfam" id="PF00149"/>
    </source>
</evidence>
<dbReference type="Gene3D" id="3.60.21.10">
    <property type="match status" value="1"/>
</dbReference>
<comment type="caution">
    <text evidence="4">The sequence shown here is derived from an EMBL/GenBank/DDBJ whole genome shotgun (WGS) entry which is preliminary data.</text>
</comment>
<organism evidence="4 5">
    <name type="scientific">Longibacter salinarum</name>
    <dbReference type="NCBI Taxonomy" id="1850348"/>
    <lineage>
        <taxon>Bacteria</taxon>
        <taxon>Pseudomonadati</taxon>
        <taxon>Rhodothermota</taxon>
        <taxon>Rhodothermia</taxon>
        <taxon>Rhodothermales</taxon>
        <taxon>Salisaetaceae</taxon>
        <taxon>Longibacter</taxon>
    </lineage>
</organism>
<dbReference type="GO" id="GO:0009245">
    <property type="term" value="P:lipid A biosynthetic process"/>
    <property type="evidence" value="ECO:0007669"/>
    <property type="project" value="TreeGrafter"/>
</dbReference>
<reference evidence="4 5" key="1">
    <citation type="submission" date="2017-10" db="EMBL/GenBank/DDBJ databases">
        <title>Draft genome of Longibacter Salinarum.</title>
        <authorList>
            <person name="Goh K.M."/>
            <person name="Shamsir M.S."/>
            <person name="Lim S.W."/>
        </authorList>
    </citation>
    <scope>NUCLEOTIDE SEQUENCE [LARGE SCALE GENOMIC DNA]</scope>
    <source>
        <strain evidence="4 5">KCTC 52045</strain>
    </source>
</reference>
<protein>
    <submittedName>
        <fullName evidence="4">Metallophosphoesterase</fullName>
    </submittedName>
</protein>
<gene>
    <name evidence="4" type="ORF">CRI94_16185</name>
</gene>
<dbReference type="OrthoDB" id="9780884at2"/>
<proteinExistence type="predicted"/>
<dbReference type="SUPFAM" id="SSF56300">
    <property type="entry name" value="Metallo-dependent phosphatases"/>
    <property type="match status" value="1"/>
</dbReference>
<evidence type="ECO:0000256" key="1">
    <source>
        <dbReference type="ARBA" id="ARBA00022723"/>
    </source>
</evidence>